<sequence length="727" mass="83983">MGKKRIQLISLKVSEVMEEIGVTEEMVNLRRYIFGKSQIPLPFEKMSLYNGLIPVGSQIEGSTTLGMDSDTDTIFVSSYVKVCLQGQSTEITEPAKIVGVIVKDEMCCSQCCFLQIGPLEAKLNFASNEHIFDMTRNCLWDKQGRILLLNKPILDELTISLKQPIGTAERHGPAISLSGNGHTVDFTFALHCQTLPDDCQVLLTRPKPGHWPKKQTITDAKQCGMFFVNPGDIGSTYNRRNSSLMIKFSSEYSQLQWRMSTNTIERLLMFDLSMVQMRAYILIKMIRKEFLGPQVDNRLSTFHMKTSLLFTIEQFPENIWRDDNLVQCVLYCLNTLRRFIKRRFCPHYTIASVNLFENKLEVFEMGRLKTQIFTMIHSKLSCIKSIQMDNVGQRLEEKLYGLNSQLPTKEEIRSLIICNFFFDNYCGSDIDTELKKCVCEVDIILSTKIKMTSCALANDHKYRYEWEYYLNDNFNQKASVDASRSIENNIVISDAIDKMFRDSLRSGKISCYLKYASMLVCTQQYEKAESILNDVHITPDMVEFSWFLDNFLKLGEHVKFAKSNSPLDIMKDCLGKIVTQVSFWREESHCLPKHLVYEMYRRTTDANKSEYSKLINERWKGAAVIHARPFMFYLKYLSSRDTNIKQESVLNIVQYLEDKFIGRDNFDSHIETTLNILGHICELENNISAAWTTYAISLLYVPMNNAALWHLFRLLGQQVYSIQGYTP</sequence>
<dbReference type="PANTHER" id="PTHR10656:SF69">
    <property type="entry name" value="MAB-21-LIKE HHH_H2TH-LIKE DOMAIN-CONTAINING PROTEIN"/>
    <property type="match status" value="1"/>
</dbReference>
<dbReference type="EMBL" id="JAIWYP010000004">
    <property type="protein sequence ID" value="KAH3829857.1"/>
    <property type="molecule type" value="Genomic_DNA"/>
</dbReference>
<dbReference type="SMART" id="SM01265">
    <property type="entry name" value="Mab-21"/>
    <property type="match status" value="1"/>
</dbReference>
<dbReference type="Proteomes" id="UP000828390">
    <property type="component" value="Unassembled WGS sequence"/>
</dbReference>
<dbReference type="InterPro" id="IPR046906">
    <property type="entry name" value="Mab-21_HhH/H2TH-like"/>
</dbReference>
<dbReference type="PANTHER" id="PTHR10656">
    <property type="entry name" value="CELL FATE DETERMINING PROTEIN MAB21-RELATED"/>
    <property type="match status" value="1"/>
</dbReference>
<feature type="domain" description="Mab-21-like HhH/H2TH-like" evidence="1">
    <location>
        <begin position="295"/>
        <end position="358"/>
    </location>
</feature>
<dbReference type="InterPro" id="IPR024810">
    <property type="entry name" value="MAB21L/cGLR"/>
</dbReference>
<proteinExistence type="predicted"/>
<name>A0A9D4H7U0_DREPO</name>
<dbReference type="AlphaFoldDB" id="A0A9D4H7U0"/>
<dbReference type="Gene3D" id="1.10.1410.40">
    <property type="match status" value="1"/>
</dbReference>
<accession>A0A9D4H7U0</accession>
<dbReference type="Pfam" id="PF20266">
    <property type="entry name" value="Mab-21_C"/>
    <property type="match status" value="1"/>
</dbReference>
<protein>
    <recommendedName>
        <fullName evidence="1">Mab-21-like HhH/H2TH-like domain-containing protein</fullName>
    </recommendedName>
</protein>
<comment type="caution">
    <text evidence="2">The sequence shown here is derived from an EMBL/GenBank/DDBJ whole genome shotgun (WGS) entry which is preliminary data.</text>
</comment>
<evidence type="ECO:0000259" key="1">
    <source>
        <dbReference type="Pfam" id="PF20266"/>
    </source>
</evidence>
<gene>
    <name evidence="2" type="ORF">DPMN_103087</name>
</gene>
<reference evidence="2" key="1">
    <citation type="journal article" date="2019" name="bioRxiv">
        <title>The Genome of the Zebra Mussel, Dreissena polymorpha: A Resource for Invasive Species Research.</title>
        <authorList>
            <person name="McCartney M.A."/>
            <person name="Auch B."/>
            <person name="Kono T."/>
            <person name="Mallez S."/>
            <person name="Zhang Y."/>
            <person name="Obille A."/>
            <person name="Becker A."/>
            <person name="Abrahante J.E."/>
            <person name="Garbe J."/>
            <person name="Badalamenti J.P."/>
            <person name="Herman A."/>
            <person name="Mangelson H."/>
            <person name="Liachko I."/>
            <person name="Sullivan S."/>
            <person name="Sone E.D."/>
            <person name="Koren S."/>
            <person name="Silverstein K.A.T."/>
            <person name="Beckman K.B."/>
            <person name="Gohl D.M."/>
        </authorList>
    </citation>
    <scope>NUCLEOTIDE SEQUENCE</scope>
    <source>
        <strain evidence="2">Duluth1</strain>
        <tissue evidence="2">Whole animal</tissue>
    </source>
</reference>
<keyword evidence="3" id="KW-1185">Reference proteome</keyword>
<evidence type="ECO:0000313" key="3">
    <source>
        <dbReference type="Proteomes" id="UP000828390"/>
    </source>
</evidence>
<organism evidence="2 3">
    <name type="scientific">Dreissena polymorpha</name>
    <name type="common">Zebra mussel</name>
    <name type="synonym">Mytilus polymorpha</name>
    <dbReference type="NCBI Taxonomy" id="45954"/>
    <lineage>
        <taxon>Eukaryota</taxon>
        <taxon>Metazoa</taxon>
        <taxon>Spiralia</taxon>
        <taxon>Lophotrochozoa</taxon>
        <taxon>Mollusca</taxon>
        <taxon>Bivalvia</taxon>
        <taxon>Autobranchia</taxon>
        <taxon>Heteroconchia</taxon>
        <taxon>Euheterodonta</taxon>
        <taxon>Imparidentia</taxon>
        <taxon>Neoheterodontei</taxon>
        <taxon>Myida</taxon>
        <taxon>Dreissenoidea</taxon>
        <taxon>Dreissenidae</taxon>
        <taxon>Dreissena</taxon>
    </lineage>
</organism>
<reference evidence="2" key="2">
    <citation type="submission" date="2020-11" db="EMBL/GenBank/DDBJ databases">
        <authorList>
            <person name="McCartney M.A."/>
            <person name="Auch B."/>
            <person name="Kono T."/>
            <person name="Mallez S."/>
            <person name="Becker A."/>
            <person name="Gohl D.M."/>
            <person name="Silverstein K.A.T."/>
            <person name="Koren S."/>
            <person name="Bechman K.B."/>
            <person name="Herman A."/>
            <person name="Abrahante J.E."/>
            <person name="Garbe J."/>
        </authorList>
    </citation>
    <scope>NUCLEOTIDE SEQUENCE</scope>
    <source>
        <strain evidence="2">Duluth1</strain>
        <tissue evidence="2">Whole animal</tissue>
    </source>
</reference>
<evidence type="ECO:0000313" key="2">
    <source>
        <dbReference type="EMBL" id="KAH3829857.1"/>
    </source>
</evidence>